<dbReference type="EMBL" id="HACG01051015">
    <property type="protein sequence ID" value="CEK97886.1"/>
    <property type="molecule type" value="Transcribed_RNA"/>
</dbReference>
<evidence type="ECO:0000313" key="1">
    <source>
        <dbReference type="EMBL" id="CEK97886.1"/>
    </source>
</evidence>
<dbReference type="AlphaFoldDB" id="A0A0B7BZS8"/>
<proteinExistence type="predicted"/>
<feature type="non-terminal residue" evidence="1">
    <location>
        <position position="1"/>
    </location>
</feature>
<organism evidence="1">
    <name type="scientific">Arion vulgaris</name>
    <dbReference type="NCBI Taxonomy" id="1028688"/>
    <lineage>
        <taxon>Eukaryota</taxon>
        <taxon>Metazoa</taxon>
        <taxon>Spiralia</taxon>
        <taxon>Lophotrochozoa</taxon>
        <taxon>Mollusca</taxon>
        <taxon>Gastropoda</taxon>
        <taxon>Heterobranchia</taxon>
        <taxon>Euthyneura</taxon>
        <taxon>Panpulmonata</taxon>
        <taxon>Eupulmonata</taxon>
        <taxon>Stylommatophora</taxon>
        <taxon>Helicina</taxon>
        <taxon>Arionoidea</taxon>
        <taxon>Arionidae</taxon>
        <taxon>Arion</taxon>
    </lineage>
</organism>
<reference evidence="1" key="1">
    <citation type="submission" date="2014-12" db="EMBL/GenBank/DDBJ databases">
        <title>Insight into the proteome of Arion vulgaris.</title>
        <authorList>
            <person name="Aradska J."/>
            <person name="Bulat T."/>
            <person name="Smidak R."/>
            <person name="Sarate P."/>
            <person name="Gangsoo J."/>
            <person name="Sialana F."/>
            <person name="Bilban M."/>
            <person name="Lubec G."/>
        </authorList>
    </citation>
    <scope>NUCLEOTIDE SEQUENCE</scope>
    <source>
        <tissue evidence="1">Skin</tissue>
    </source>
</reference>
<gene>
    <name evidence="1" type="primary">ORF217180</name>
</gene>
<sequence length="87" mass="9805">LQFMLKETAVTTTYQQSAQGLLYKASTRSLATSCLPFYEYPVYNTTTIDTNKALQIRFTVSHQAFNSVAGQQTFCTAFHTICSYNVE</sequence>
<name>A0A0B7BZS8_9EUPU</name>
<accession>A0A0B7BZS8</accession>
<protein>
    <submittedName>
        <fullName evidence="1">Uncharacterized protein</fullName>
    </submittedName>
</protein>